<feature type="transmembrane region" description="Helical" evidence="11">
    <location>
        <begin position="236"/>
        <end position="260"/>
    </location>
</feature>
<dbReference type="InterPro" id="IPR005964">
    <property type="entry name" value="Glc/Gal_transptr_bac"/>
</dbReference>
<reference evidence="14" key="1">
    <citation type="submission" date="2016-10" db="EMBL/GenBank/DDBJ databases">
        <authorList>
            <person name="Varghese N."/>
            <person name="Submissions S."/>
        </authorList>
    </citation>
    <scope>NUCLEOTIDE SEQUENCE [LARGE SCALE GENOMIC DNA]</scope>
    <source>
        <strain evidence="14">DSM 25811 / CCM 8410 / LMG 26954 / E90</strain>
    </source>
</reference>
<feature type="transmembrane region" description="Helical" evidence="11">
    <location>
        <begin position="358"/>
        <end position="378"/>
    </location>
</feature>
<evidence type="ECO:0000256" key="5">
    <source>
        <dbReference type="ARBA" id="ARBA00022475"/>
    </source>
</evidence>
<dbReference type="InterPro" id="IPR011701">
    <property type="entry name" value="MFS"/>
</dbReference>
<dbReference type="SUPFAM" id="SSF103473">
    <property type="entry name" value="MFS general substrate transporter"/>
    <property type="match status" value="1"/>
</dbReference>
<keyword evidence="5" id="KW-1003">Cell membrane</keyword>
<dbReference type="GO" id="GO:0005886">
    <property type="term" value="C:plasma membrane"/>
    <property type="evidence" value="ECO:0007669"/>
    <property type="project" value="UniProtKB-SubCell"/>
</dbReference>
<dbReference type="Proteomes" id="UP000198757">
    <property type="component" value="Unassembled WGS sequence"/>
</dbReference>
<gene>
    <name evidence="13" type="ORF">SAMN04487894_102550</name>
</gene>
<feature type="transmembrane region" description="Helical" evidence="11">
    <location>
        <begin position="323"/>
        <end position="346"/>
    </location>
</feature>
<feature type="transmembrane region" description="Helical" evidence="11">
    <location>
        <begin position="60"/>
        <end position="78"/>
    </location>
</feature>
<protein>
    <submittedName>
        <fullName evidence="13">MFS transporter, FHS family, L-fucose permease</fullName>
    </submittedName>
</protein>
<dbReference type="CDD" id="cd17394">
    <property type="entry name" value="MFS_FucP_like"/>
    <property type="match status" value="1"/>
</dbReference>
<dbReference type="PROSITE" id="PS50850">
    <property type="entry name" value="MFS"/>
    <property type="match status" value="1"/>
</dbReference>
<keyword evidence="6" id="KW-0997">Cell inner membrane</keyword>
<feature type="transmembrane region" description="Helical" evidence="11">
    <location>
        <begin position="299"/>
        <end position="317"/>
    </location>
</feature>
<evidence type="ECO:0000256" key="11">
    <source>
        <dbReference type="SAM" id="Phobius"/>
    </source>
</evidence>
<keyword evidence="9 11" id="KW-1133">Transmembrane helix</keyword>
<feature type="domain" description="Major facilitator superfamily (MFS) profile" evidence="12">
    <location>
        <begin position="23"/>
        <end position="404"/>
    </location>
</feature>
<comment type="function">
    <text evidence="1">Intake of glucose and galactose.</text>
</comment>
<proteinExistence type="inferred from homology"/>
<dbReference type="GO" id="GO:0055056">
    <property type="term" value="F:D-glucose transmembrane transporter activity"/>
    <property type="evidence" value="ECO:0007669"/>
    <property type="project" value="InterPro"/>
</dbReference>
<feature type="transmembrane region" description="Helical" evidence="11">
    <location>
        <begin position="186"/>
        <end position="209"/>
    </location>
</feature>
<dbReference type="EMBL" id="FMZO01000002">
    <property type="protein sequence ID" value="SDC50289.1"/>
    <property type="molecule type" value="Genomic_DNA"/>
</dbReference>
<accession>A0A1G6M462</accession>
<evidence type="ECO:0000256" key="10">
    <source>
        <dbReference type="ARBA" id="ARBA00023136"/>
    </source>
</evidence>
<name>A0A1G6M462_NIADE</name>
<dbReference type="InterPro" id="IPR020846">
    <property type="entry name" value="MFS_dom"/>
</dbReference>
<keyword evidence="10 11" id="KW-0472">Membrane</keyword>
<dbReference type="OrthoDB" id="9786665at2"/>
<evidence type="ECO:0000256" key="3">
    <source>
        <dbReference type="ARBA" id="ARBA00009120"/>
    </source>
</evidence>
<organism evidence="13 14">
    <name type="scientific">Niabella drilacis (strain DSM 25811 / CCM 8410 / CCUG 62505 / LMG 26954 / E90)</name>
    <dbReference type="NCBI Taxonomy" id="1285928"/>
    <lineage>
        <taxon>Bacteria</taxon>
        <taxon>Pseudomonadati</taxon>
        <taxon>Bacteroidota</taxon>
        <taxon>Chitinophagia</taxon>
        <taxon>Chitinophagales</taxon>
        <taxon>Chitinophagaceae</taxon>
        <taxon>Niabella</taxon>
    </lineage>
</organism>
<evidence type="ECO:0000256" key="4">
    <source>
        <dbReference type="ARBA" id="ARBA00022448"/>
    </source>
</evidence>
<comment type="subcellular location">
    <subcellularLocation>
        <location evidence="2">Cell inner membrane</location>
        <topology evidence="2">Multi-pass membrane protein</topology>
    </subcellularLocation>
</comment>
<dbReference type="Pfam" id="PF07690">
    <property type="entry name" value="MFS_1"/>
    <property type="match status" value="1"/>
</dbReference>
<keyword evidence="8 11" id="KW-0812">Transmembrane</keyword>
<keyword evidence="7" id="KW-0762">Sugar transport</keyword>
<feature type="transmembrane region" description="Helical" evidence="11">
    <location>
        <begin position="24"/>
        <end position="48"/>
    </location>
</feature>
<dbReference type="AlphaFoldDB" id="A0A1G6M462"/>
<evidence type="ECO:0000313" key="13">
    <source>
        <dbReference type="EMBL" id="SDC50289.1"/>
    </source>
</evidence>
<keyword evidence="4" id="KW-0813">Transport</keyword>
<evidence type="ECO:0000256" key="9">
    <source>
        <dbReference type="ARBA" id="ARBA00022989"/>
    </source>
</evidence>
<evidence type="ECO:0000256" key="1">
    <source>
        <dbReference type="ARBA" id="ARBA00003321"/>
    </source>
</evidence>
<feature type="transmembrane region" description="Helical" evidence="11">
    <location>
        <begin position="90"/>
        <end position="109"/>
    </location>
</feature>
<evidence type="ECO:0000256" key="7">
    <source>
        <dbReference type="ARBA" id="ARBA00022597"/>
    </source>
</evidence>
<evidence type="ECO:0000256" key="8">
    <source>
        <dbReference type="ARBA" id="ARBA00022692"/>
    </source>
</evidence>
<dbReference type="Gene3D" id="1.20.1250.20">
    <property type="entry name" value="MFS general substrate transporter like domains"/>
    <property type="match status" value="2"/>
</dbReference>
<dbReference type="NCBIfam" id="TIGR01272">
    <property type="entry name" value="gluP"/>
    <property type="match status" value="1"/>
</dbReference>
<keyword evidence="14" id="KW-1185">Reference proteome</keyword>
<dbReference type="GO" id="GO:0005354">
    <property type="term" value="F:galactose transmembrane transporter activity"/>
    <property type="evidence" value="ECO:0007669"/>
    <property type="project" value="InterPro"/>
</dbReference>
<dbReference type="InterPro" id="IPR050375">
    <property type="entry name" value="MFS_TsgA-like"/>
</dbReference>
<evidence type="ECO:0000313" key="14">
    <source>
        <dbReference type="Proteomes" id="UP000198757"/>
    </source>
</evidence>
<dbReference type="PANTHER" id="PTHR43702:SF3">
    <property type="entry name" value="PROTEIN TSGA"/>
    <property type="match status" value="1"/>
</dbReference>
<dbReference type="RefSeq" id="WP_090389137.1">
    <property type="nucleotide sequence ID" value="NZ_FMZO01000002.1"/>
</dbReference>
<dbReference type="GO" id="GO:1904659">
    <property type="term" value="P:D-glucose transmembrane transport"/>
    <property type="evidence" value="ECO:0007669"/>
    <property type="project" value="InterPro"/>
</dbReference>
<dbReference type="InterPro" id="IPR036259">
    <property type="entry name" value="MFS_trans_sf"/>
</dbReference>
<feature type="transmembrane region" description="Helical" evidence="11">
    <location>
        <begin position="272"/>
        <end position="292"/>
    </location>
</feature>
<evidence type="ECO:0000256" key="2">
    <source>
        <dbReference type="ARBA" id="ARBA00004429"/>
    </source>
</evidence>
<feature type="transmembrane region" description="Helical" evidence="11">
    <location>
        <begin position="384"/>
        <end position="402"/>
    </location>
</feature>
<comment type="similarity">
    <text evidence="3">Belongs to the major facilitator superfamily. FHS transporter (TC 2.A.1.7) family.</text>
</comment>
<sequence length="413" mass="43949">MAVTSFDSKLQVAAAGTGTQKPALILLGVLYFMMGFITCLNDTLVPFFKTGFELNYAESSLVQFYFFVTYAIMSVPAGRIVERIGYKKGMVLGFAIAGLGAFLFLPASWWHRYELFLGALFILALGIVLLQVAANPYITLLGKPETASSRLTLIQGIGSIGTTVAPLFGAHFILSRMGTRVTGSTLTAPYLGIGLTLVLIAVAVSLLALPRIATGQTARDEAGAGQRLFAFRNLKFGVIAIFMYVGAEVAIGTFLTNYIADLLSIKEHAANSYVAFYWGGMLAGRLMGAALLKVVKPQQVLVVAALTAGGFIVTSILTSGMLAVWMMIAVGICNSVMFAIIFSLAVKGLGSYTTRASGLLSTAIVGGAVVPYFCGVLVDSASWVWGFLLVLCCYLYLVFYGVSGYKARLKTTG</sequence>
<feature type="transmembrane region" description="Helical" evidence="11">
    <location>
        <begin position="151"/>
        <end position="174"/>
    </location>
</feature>
<evidence type="ECO:0000259" key="12">
    <source>
        <dbReference type="PROSITE" id="PS50850"/>
    </source>
</evidence>
<dbReference type="PANTHER" id="PTHR43702">
    <property type="entry name" value="L-FUCOSE-PROTON SYMPORTER"/>
    <property type="match status" value="1"/>
</dbReference>
<feature type="transmembrane region" description="Helical" evidence="11">
    <location>
        <begin position="115"/>
        <end position="139"/>
    </location>
</feature>
<evidence type="ECO:0000256" key="6">
    <source>
        <dbReference type="ARBA" id="ARBA00022519"/>
    </source>
</evidence>
<dbReference type="STRING" id="1285928.SAMN04487894_102550"/>